<proteinExistence type="predicted"/>
<dbReference type="GO" id="GO:0004386">
    <property type="term" value="F:helicase activity"/>
    <property type="evidence" value="ECO:0007669"/>
    <property type="project" value="UniProtKB-KW"/>
</dbReference>
<dbReference type="OrthoDB" id="9814088at2"/>
<organism evidence="8 9">
    <name type="scientific">Pseudoclavibacter chungangensis</name>
    <dbReference type="NCBI Taxonomy" id="587635"/>
    <lineage>
        <taxon>Bacteria</taxon>
        <taxon>Bacillati</taxon>
        <taxon>Actinomycetota</taxon>
        <taxon>Actinomycetes</taxon>
        <taxon>Micrococcales</taxon>
        <taxon>Microbacteriaceae</taxon>
        <taxon>Pseudoclavibacter</taxon>
    </lineage>
</organism>
<dbReference type="AlphaFoldDB" id="A0A7J5BZE9"/>
<dbReference type="InterPro" id="IPR049730">
    <property type="entry name" value="SNF2/RAD54-like_C"/>
</dbReference>
<keyword evidence="2" id="KW-0378">Hydrolase</keyword>
<evidence type="ECO:0000256" key="4">
    <source>
        <dbReference type="ARBA" id="ARBA00022840"/>
    </source>
</evidence>
<dbReference type="PANTHER" id="PTHR45766:SF6">
    <property type="entry name" value="SWI_SNF-RELATED MATRIX-ASSOCIATED ACTIN-DEPENDENT REGULATOR OF CHROMATIN SUBFAMILY A-LIKE PROTEIN 1"/>
    <property type="match status" value="1"/>
</dbReference>
<evidence type="ECO:0000259" key="6">
    <source>
        <dbReference type="PROSITE" id="PS51192"/>
    </source>
</evidence>
<dbReference type="PANTHER" id="PTHR45766">
    <property type="entry name" value="DNA ANNEALING HELICASE AND ENDONUCLEASE ZRANB3 FAMILY MEMBER"/>
    <property type="match status" value="1"/>
</dbReference>
<dbReference type="InterPro" id="IPR014001">
    <property type="entry name" value="Helicase_ATP-bd"/>
</dbReference>
<dbReference type="GO" id="GO:0005524">
    <property type="term" value="F:ATP binding"/>
    <property type="evidence" value="ECO:0007669"/>
    <property type="project" value="UniProtKB-KW"/>
</dbReference>
<evidence type="ECO:0000256" key="1">
    <source>
        <dbReference type="ARBA" id="ARBA00022741"/>
    </source>
</evidence>
<comment type="caution">
    <text evidence="8">The sequence shown here is derived from an EMBL/GenBank/DDBJ whole genome shotgun (WGS) entry which is preliminary data.</text>
</comment>
<dbReference type="SMART" id="SM00487">
    <property type="entry name" value="DEXDc"/>
    <property type="match status" value="1"/>
</dbReference>
<dbReference type="GO" id="GO:0016787">
    <property type="term" value="F:hydrolase activity"/>
    <property type="evidence" value="ECO:0007669"/>
    <property type="project" value="UniProtKB-KW"/>
</dbReference>
<sequence length="1037" mass="114025">MSTSVFFGTVYRPSDTGCSRPVLRVTTRLAPTARRRFTPPLSRARKGPSPVSLVPAPAVSSRLENVAPGSVVVVRDADWIVTSTAETTSGTLVRVVGLSELVRDTTAAFYSDIDTITPLDPQNARVVADGSSQYRTAKLWLEATMRKSPVPAMAEGLAVADRMLMDPLDYQRAAVTRALDPSNLRPRILLADAVGLGKTLEIGMILAELVRRGRGERILVVTPRHVLEQMQHELWTRFALPFVRLDSVGIQRVRQHLPVTRNPFSLFKRAIISIDTLKQDKYRAHLRKHRWDAVVIDESHNITGKTLNNQLARTLAPNTEALILASATPHNGKPESFAELIRLLEPTAVRPNGDIDMDEARRLVIRRHRNSPEVRGEVGDNWAERLEPIHRLVDASPEENAIADELAEVWLHPADARSPYSGSNSTLFPWTLAKSFLSSPAALRETVTERMKRLDRTGGEAAAIEHRALAHLLDLTNAALEGRSAKYDALLDELRRIGVGKRSAERAVVFSERVPTLGWLAAKLRADLGMNDEQVRVLHGQLSDQEQQEIVEQFKQSSSKIRVLVTGDVASEGVNLHAQCHELIHFDIPWSLIRIEQRNGRIDRYGQRHRPQITTLLLDPANARFAGDVRVLRRVLDREQEAHTTLGDAASLMGRYDVGEEEDGIRRVLSGERELDEIVPNVEDALAASDDPFLALLAGLEVGSALDQRADAALASGTSESSTPSRQAGNHSDGVTGLFAADRDFLRTALAESFTTPDAPVEQNGAGWKELDPSLVELEPPRDLRRRLDVLPQSYLADRGVATRFRLVTERALATQLLVDARDDPKSHTMWPEAHYLGPLHPVLDWAGDRALGTLGRNEVFAVRGTVDMPTVLVQATLTNHRGQLVSSIVLTATVPDPTGDFALPRPVASVREALEDLGFTRETVVNPGPIDAEAFAGVIAPAVHAARNYALAVHEDANRSVTALIDRWSGRVEGWSDEAAGLSQIEALKARRVSVENELEIARSMLPEQTFVRPLLVVVPALTPVATPVGTERSEA</sequence>
<feature type="domain" description="Helicase ATP-binding" evidence="6">
    <location>
        <begin position="179"/>
        <end position="347"/>
    </location>
</feature>
<feature type="compositionally biased region" description="Polar residues" evidence="5">
    <location>
        <begin position="716"/>
        <end position="730"/>
    </location>
</feature>
<dbReference type="InterPro" id="IPR000330">
    <property type="entry name" value="SNF2_N"/>
</dbReference>
<keyword evidence="1" id="KW-0547">Nucleotide-binding</keyword>
<dbReference type="Gene3D" id="3.40.50.300">
    <property type="entry name" value="P-loop containing nucleotide triphosphate hydrolases"/>
    <property type="match status" value="1"/>
</dbReference>
<dbReference type="InterPro" id="IPR057342">
    <property type="entry name" value="DEXDc_RapA"/>
</dbReference>
<dbReference type="Gene3D" id="3.40.50.10810">
    <property type="entry name" value="Tandem AAA-ATPase domain"/>
    <property type="match status" value="1"/>
</dbReference>
<dbReference type="PROSITE" id="PS51192">
    <property type="entry name" value="HELICASE_ATP_BIND_1"/>
    <property type="match status" value="1"/>
</dbReference>
<evidence type="ECO:0000256" key="5">
    <source>
        <dbReference type="SAM" id="MobiDB-lite"/>
    </source>
</evidence>
<evidence type="ECO:0000313" key="9">
    <source>
        <dbReference type="Proteomes" id="UP000467240"/>
    </source>
</evidence>
<keyword evidence="4" id="KW-0067">ATP-binding</keyword>
<evidence type="ECO:0000313" key="8">
    <source>
        <dbReference type="EMBL" id="KAB1659689.1"/>
    </source>
</evidence>
<dbReference type="CDD" id="cd18011">
    <property type="entry name" value="DEXDc_RapA"/>
    <property type="match status" value="1"/>
</dbReference>
<dbReference type="Proteomes" id="UP000467240">
    <property type="component" value="Unassembled WGS sequence"/>
</dbReference>
<feature type="domain" description="Helicase C-terminal" evidence="7">
    <location>
        <begin position="486"/>
        <end position="654"/>
    </location>
</feature>
<feature type="region of interest" description="Disordered" evidence="5">
    <location>
        <begin position="713"/>
        <end position="734"/>
    </location>
</feature>
<keyword evidence="9" id="KW-1185">Reference proteome</keyword>
<accession>A0A7J5BZE9</accession>
<dbReference type="InterPro" id="IPR001650">
    <property type="entry name" value="Helicase_C-like"/>
</dbReference>
<dbReference type="CDD" id="cd18793">
    <property type="entry name" value="SF2_C_SNF"/>
    <property type="match status" value="1"/>
</dbReference>
<evidence type="ECO:0000256" key="2">
    <source>
        <dbReference type="ARBA" id="ARBA00022801"/>
    </source>
</evidence>
<dbReference type="InterPro" id="IPR027417">
    <property type="entry name" value="P-loop_NTPase"/>
</dbReference>
<dbReference type="SMART" id="SM00490">
    <property type="entry name" value="HELICc"/>
    <property type="match status" value="1"/>
</dbReference>
<dbReference type="Pfam" id="PF00176">
    <property type="entry name" value="SNF2-rel_dom"/>
    <property type="match status" value="1"/>
</dbReference>
<protein>
    <submittedName>
        <fullName evidence="8">DEAD/DEAH box helicase</fullName>
    </submittedName>
</protein>
<evidence type="ECO:0000259" key="7">
    <source>
        <dbReference type="PROSITE" id="PS51194"/>
    </source>
</evidence>
<gene>
    <name evidence="8" type="ORF">F8O01_05380</name>
</gene>
<reference evidence="8 9" key="1">
    <citation type="submission" date="2019-09" db="EMBL/GenBank/DDBJ databases">
        <title>Phylogeny of genus Pseudoclavibacter and closely related genus.</title>
        <authorList>
            <person name="Li Y."/>
        </authorList>
    </citation>
    <scope>NUCLEOTIDE SEQUENCE [LARGE SCALE GENOMIC DNA]</scope>
    <source>
        <strain evidence="8 9">DSM 23821</strain>
    </source>
</reference>
<dbReference type="PROSITE" id="PS51194">
    <property type="entry name" value="HELICASE_CTER"/>
    <property type="match status" value="1"/>
</dbReference>
<dbReference type="EMBL" id="WBJZ01000005">
    <property type="protein sequence ID" value="KAB1659689.1"/>
    <property type="molecule type" value="Genomic_DNA"/>
</dbReference>
<evidence type="ECO:0000256" key="3">
    <source>
        <dbReference type="ARBA" id="ARBA00022806"/>
    </source>
</evidence>
<name>A0A7J5BZE9_9MICO</name>
<keyword evidence="3 8" id="KW-0347">Helicase</keyword>
<dbReference type="InterPro" id="IPR038718">
    <property type="entry name" value="SNF2-like_sf"/>
</dbReference>
<dbReference type="SUPFAM" id="SSF52540">
    <property type="entry name" value="P-loop containing nucleoside triphosphate hydrolases"/>
    <property type="match status" value="2"/>
</dbReference>
<dbReference type="Pfam" id="PF00271">
    <property type="entry name" value="Helicase_C"/>
    <property type="match status" value="1"/>
</dbReference>